<accession>A0A381YZM7</accession>
<protein>
    <recommendedName>
        <fullName evidence="2">SMP-30/Gluconolactonase/LRE-like region domain-containing protein</fullName>
    </recommendedName>
</protein>
<sequence length="69" mass="8040">VGYKKYLVFLASFCSFLVISGSIQAQSYKFDSEWPKLPLPNKWWMQGVTGLYVDHEDNIWVLNRPSNLN</sequence>
<reference evidence="1" key="1">
    <citation type="submission" date="2018-05" db="EMBL/GenBank/DDBJ databases">
        <authorList>
            <person name="Lanie J.A."/>
            <person name="Ng W.-L."/>
            <person name="Kazmierczak K.M."/>
            <person name="Andrzejewski T.M."/>
            <person name="Davidsen T.M."/>
            <person name="Wayne K.J."/>
            <person name="Tettelin H."/>
            <person name="Glass J.I."/>
            <person name="Rusch D."/>
            <person name="Podicherti R."/>
            <person name="Tsui H.-C.T."/>
            <person name="Winkler M.E."/>
        </authorList>
    </citation>
    <scope>NUCLEOTIDE SEQUENCE</scope>
</reference>
<dbReference type="AlphaFoldDB" id="A0A381YZM7"/>
<feature type="non-terminal residue" evidence="1">
    <location>
        <position position="69"/>
    </location>
</feature>
<name>A0A381YZM7_9ZZZZ</name>
<evidence type="ECO:0008006" key="2">
    <source>
        <dbReference type="Google" id="ProtNLM"/>
    </source>
</evidence>
<gene>
    <name evidence="1" type="ORF">METZ01_LOCUS135253</name>
</gene>
<evidence type="ECO:0000313" key="1">
    <source>
        <dbReference type="EMBL" id="SVA82399.1"/>
    </source>
</evidence>
<dbReference type="EMBL" id="UINC01019462">
    <property type="protein sequence ID" value="SVA82399.1"/>
    <property type="molecule type" value="Genomic_DNA"/>
</dbReference>
<feature type="non-terminal residue" evidence="1">
    <location>
        <position position="1"/>
    </location>
</feature>
<organism evidence="1">
    <name type="scientific">marine metagenome</name>
    <dbReference type="NCBI Taxonomy" id="408172"/>
    <lineage>
        <taxon>unclassified sequences</taxon>
        <taxon>metagenomes</taxon>
        <taxon>ecological metagenomes</taxon>
    </lineage>
</organism>
<proteinExistence type="predicted"/>